<evidence type="ECO:0000313" key="2">
    <source>
        <dbReference type="EMBL" id="STC77492.1"/>
    </source>
</evidence>
<dbReference type="EMBL" id="UFXP01000001">
    <property type="protein sequence ID" value="STC77492.1"/>
    <property type="molecule type" value="Genomic_DNA"/>
</dbReference>
<gene>
    <name evidence="2" type="ORF">NCTC10289_01276</name>
</gene>
<feature type="domain" description="RapZ C-terminal" evidence="1">
    <location>
        <begin position="2"/>
        <end position="109"/>
    </location>
</feature>
<dbReference type="InterPro" id="IPR053931">
    <property type="entry name" value="RapZ_C"/>
</dbReference>
<dbReference type="Pfam" id="PF22740">
    <property type="entry name" value="PapZ_C"/>
    <property type="match status" value="1"/>
</dbReference>
<sequence length="117" mass="12874">MIELVSWGYQYGNAPVGHAAFDLTVLPPPPPIVANGCGLDEPVQRYYLSDPVVQQWAATIACLGLELERNHESPLMVFICKEGRHRSVAMAEYVGELLRLGGSKNTIRHLCLGGDQR</sequence>
<reference evidence="2 3" key="1">
    <citation type="submission" date="2018-06" db="EMBL/GenBank/DDBJ databases">
        <authorList>
            <consortium name="Pathogen Informatics"/>
            <person name="Doyle S."/>
        </authorList>
    </citation>
    <scope>NUCLEOTIDE SEQUENCE [LARGE SCALE GENOMIC DNA]</scope>
    <source>
        <strain evidence="2 3">NCTC10289</strain>
    </source>
</reference>
<accession>A0A376CZT8</accession>
<protein>
    <submittedName>
        <fullName evidence="2">P-loop ATPase protein family</fullName>
    </submittedName>
</protein>
<dbReference type="Proteomes" id="UP000254287">
    <property type="component" value="Unassembled WGS sequence"/>
</dbReference>
<dbReference type="AlphaFoldDB" id="A0A376CZT8"/>
<evidence type="ECO:0000313" key="3">
    <source>
        <dbReference type="Proteomes" id="UP000254287"/>
    </source>
</evidence>
<proteinExistence type="predicted"/>
<organism evidence="2 3">
    <name type="scientific">Corynebacterium minutissimum</name>
    <dbReference type="NCBI Taxonomy" id="38301"/>
    <lineage>
        <taxon>Bacteria</taxon>
        <taxon>Bacillati</taxon>
        <taxon>Actinomycetota</taxon>
        <taxon>Actinomycetes</taxon>
        <taxon>Mycobacteriales</taxon>
        <taxon>Corynebacteriaceae</taxon>
        <taxon>Corynebacterium</taxon>
    </lineage>
</organism>
<name>A0A376CZT8_9CORY</name>
<dbReference type="RefSeq" id="WP_115021832.1">
    <property type="nucleotide sequence ID" value="NZ_CP069533.1"/>
</dbReference>
<evidence type="ECO:0000259" key="1">
    <source>
        <dbReference type="Pfam" id="PF22740"/>
    </source>
</evidence>